<feature type="domain" description="Serpin" evidence="6">
    <location>
        <begin position="29"/>
        <end position="399"/>
    </location>
</feature>
<dbReference type="InterPro" id="IPR042178">
    <property type="entry name" value="Serpin_sf_1"/>
</dbReference>
<dbReference type="OrthoDB" id="9518664at2759"/>
<dbReference type="CDD" id="cd19601">
    <property type="entry name" value="serpin42Da-like"/>
    <property type="match status" value="1"/>
</dbReference>
<dbReference type="Gene3D" id="3.30.497.10">
    <property type="entry name" value="Antithrombin, subunit I, domain 2"/>
    <property type="match status" value="1"/>
</dbReference>
<dbReference type="InterPro" id="IPR036186">
    <property type="entry name" value="Serpin_sf"/>
</dbReference>
<comment type="similarity">
    <text evidence="1 4">Belongs to the serpin family.</text>
</comment>
<reference evidence="7 8" key="1">
    <citation type="submission" date="2015-09" db="EMBL/GenBank/DDBJ databases">
        <title>Draft genome of the scarab beetle Oryctes borbonicus.</title>
        <authorList>
            <person name="Meyer J.M."/>
            <person name="Markov G.V."/>
            <person name="Baskaran P."/>
            <person name="Herrmann M."/>
            <person name="Sommer R.J."/>
            <person name="Roedelsperger C."/>
        </authorList>
    </citation>
    <scope>NUCLEOTIDE SEQUENCE [LARGE SCALE GENOMIC DNA]</scope>
    <source>
        <strain evidence="7">OB123</strain>
        <tissue evidence="7">Whole animal</tissue>
    </source>
</reference>
<dbReference type="SMART" id="SM00093">
    <property type="entry name" value="SERPIN"/>
    <property type="match status" value="1"/>
</dbReference>
<dbReference type="EMBL" id="LJIG01000249">
    <property type="protein sequence ID" value="KRT86691.1"/>
    <property type="molecule type" value="Genomic_DNA"/>
</dbReference>
<comment type="caution">
    <text evidence="7">The sequence shown here is derived from an EMBL/GenBank/DDBJ whole genome shotgun (WGS) entry which is preliminary data.</text>
</comment>
<evidence type="ECO:0000313" key="7">
    <source>
        <dbReference type="EMBL" id="KRT86691.1"/>
    </source>
</evidence>
<dbReference type="Pfam" id="PF00079">
    <property type="entry name" value="Serpin"/>
    <property type="match status" value="1"/>
</dbReference>
<dbReference type="InterPro" id="IPR023795">
    <property type="entry name" value="Serpin_CS"/>
</dbReference>
<dbReference type="GO" id="GO:0005615">
    <property type="term" value="C:extracellular space"/>
    <property type="evidence" value="ECO:0007669"/>
    <property type="project" value="InterPro"/>
</dbReference>
<dbReference type="PANTHER" id="PTHR11461">
    <property type="entry name" value="SERINE PROTEASE INHIBITOR, SERPIN"/>
    <property type="match status" value="1"/>
</dbReference>
<dbReference type="Proteomes" id="UP000051574">
    <property type="component" value="Unassembled WGS sequence"/>
</dbReference>
<dbReference type="PROSITE" id="PS00284">
    <property type="entry name" value="SERPIN"/>
    <property type="match status" value="1"/>
</dbReference>
<accession>A0A0T6BH67</accession>
<keyword evidence="8" id="KW-1185">Reference proteome</keyword>
<dbReference type="InterPro" id="IPR042185">
    <property type="entry name" value="Serpin_sf_2"/>
</dbReference>
<dbReference type="GO" id="GO:0004867">
    <property type="term" value="F:serine-type endopeptidase inhibitor activity"/>
    <property type="evidence" value="ECO:0007669"/>
    <property type="project" value="UniProtKB-KW"/>
</dbReference>
<dbReference type="PANTHER" id="PTHR11461:SF211">
    <property type="entry name" value="GH10112P-RELATED"/>
    <property type="match status" value="1"/>
</dbReference>
<gene>
    <name evidence="7" type="ORF">AMK59_1271</name>
</gene>
<keyword evidence="2" id="KW-0646">Protease inhibitor</keyword>
<organism evidence="7 8">
    <name type="scientific">Oryctes borbonicus</name>
    <dbReference type="NCBI Taxonomy" id="1629725"/>
    <lineage>
        <taxon>Eukaryota</taxon>
        <taxon>Metazoa</taxon>
        <taxon>Ecdysozoa</taxon>
        <taxon>Arthropoda</taxon>
        <taxon>Hexapoda</taxon>
        <taxon>Insecta</taxon>
        <taxon>Pterygota</taxon>
        <taxon>Neoptera</taxon>
        <taxon>Endopterygota</taxon>
        <taxon>Coleoptera</taxon>
        <taxon>Polyphaga</taxon>
        <taxon>Scarabaeiformia</taxon>
        <taxon>Scarabaeidae</taxon>
        <taxon>Dynastinae</taxon>
        <taxon>Oryctes</taxon>
    </lineage>
</organism>
<feature type="chain" id="PRO_5006668663" description="Serpin domain-containing protein" evidence="5">
    <location>
        <begin position="19"/>
        <end position="406"/>
    </location>
</feature>
<evidence type="ECO:0000256" key="2">
    <source>
        <dbReference type="ARBA" id="ARBA00022690"/>
    </source>
</evidence>
<dbReference type="SUPFAM" id="SSF56574">
    <property type="entry name" value="Serpins"/>
    <property type="match status" value="1"/>
</dbReference>
<dbReference type="Gene3D" id="2.30.39.10">
    <property type="entry name" value="Alpha-1-antitrypsin, domain 1"/>
    <property type="match status" value="1"/>
</dbReference>
<evidence type="ECO:0000256" key="4">
    <source>
        <dbReference type="RuleBase" id="RU000411"/>
    </source>
</evidence>
<feature type="signal peptide" evidence="5">
    <location>
        <begin position="1"/>
        <end position="18"/>
    </location>
</feature>
<evidence type="ECO:0000259" key="6">
    <source>
        <dbReference type="SMART" id="SM00093"/>
    </source>
</evidence>
<dbReference type="InterPro" id="IPR023796">
    <property type="entry name" value="Serpin_dom"/>
</dbReference>
<protein>
    <recommendedName>
        <fullName evidence="6">Serpin domain-containing protein</fullName>
    </recommendedName>
</protein>
<dbReference type="AlphaFoldDB" id="A0A0T6BH67"/>
<evidence type="ECO:0000313" key="8">
    <source>
        <dbReference type="Proteomes" id="UP000051574"/>
    </source>
</evidence>
<dbReference type="InterPro" id="IPR000215">
    <property type="entry name" value="Serpin_fam"/>
</dbReference>
<evidence type="ECO:0000256" key="5">
    <source>
        <dbReference type="SAM" id="SignalP"/>
    </source>
</evidence>
<keyword evidence="3" id="KW-0722">Serine protease inhibitor</keyword>
<evidence type="ECO:0000256" key="3">
    <source>
        <dbReference type="ARBA" id="ARBA00022900"/>
    </source>
</evidence>
<evidence type="ECO:0000256" key="1">
    <source>
        <dbReference type="ARBA" id="ARBA00009500"/>
    </source>
</evidence>
<sequence length="406" mass="45078">MKLVIFVLPLFLISFATSDITRANNLFATSLYKNLVEGDKNEAFSPFSLHTILALTYEGSAGVTENHLKTALTLPSKLDTATSYNALLTKLARKSNVTFDVANKIYAKIGYTFAKSFQEAAVNDFLAETGSVNFENGNAAANEINGWVNTKTNGKIPTLVSGSDFNKYTRAILLNALYFKGKWEAKFNAKETATLPFYVNERETVNCSMMRRLDAFYYSKNNELDAQLLKMKFQDDRFSLIVILPNSRTGITRLEQSLKNINVDELTDRFSVGDVSVSLPRFKIESSYKLKDALSKVGLTDIFDDSAEFPDILNEERTLQVSEVFHKATIEINEEGGEATAASGVVISVPLSSHYVPPPPIAFKADHPFVFLLTADMGQTRFGTFADSIIVLMGKVTRPEIVNQKI</sequence>
<keyword evidence="5" id="KW-0732">Signal</keyword>
<name>A0A0T6BH67_9SCAR</name>
<proteinExistence type="inferred from homology"/>